<organism evidence="1 2">
    <name type="scientific">Arthrobacter crusticola</name>
    <dbReference type="NCBI Taxonomy" id="2547960"/>
    <lineage>
        <taxon>Bacteria</taxon>
        <taxon>Bacillati</taxon>
        <taxon>Actinomycetota</taxon>
        <taxon>Actinomycetes</taxon>
        <taxon>Micrococcales</taxon>
        <taxon>Micrococcaceae</taxon>
        <taxon>Arthrobacter</taxon>
    </lineage>
</organism>
<protein>
    <submittedName>
        <fullName evidence="1">Uncharacterized protein</fullName>
    </submittedName>
</protein>
<evidence type="ECO:0000313" key="1">
    <source>
        <dbReference type="EMBL" id="TDK26929.1"/>
    </source>
</evidence>
<proteinExistence type="predicted"/>
<name>A0A4R5U047_9MICC</name>
<dbReference type="Pfam" id="PF19593">
    <property type="entry name" value="DUF6098"/>
    <property type="match status" value="1"/>
</dbReference>
<keyword evidence="2" id="KW-1185">Reference proteome</keyword>
<sequence>MTTTTEGSLVRDLAELERLVTAVDGVCLRYSKGFEADAGSQSTDTESGLALPGLSVNPLTPEAWWTRPLKDWLARQICQYKHLSERRDRHAWVLTGTCAGRGPDCEPLLTDIRPLGRLDPALLEEAERIYEERFRARQGP</sequence>
<dbReference type="OrthoDB" id="3531920at2"/>
<comment type="caution">
    <text evidence="1">The sequence shown here is derived from an EMBL/GenBank/DDBJ whole genome shotgun (WGS) entry which is preliminary data.</text>
</comment>
<evidence type="ECO:0000313" key="2">
    <source>
        <dbReference type="Proteomes" id="UP000295411"/>
    </source>
</evidence>
<dbReference type="Proteomes" id="UP000295411">
    <property type="component" value="Unassembled WGS sequence"/>
</dbReference>
<dbReference type="AlphaFoldDB" id="A0A4R5U047"/>
<dbReference type="RefSeq" id="WP_133403280.1">
    <property type="nucleotide sequence ID" value="NZ_SMTK01000002.1"/>
</dbReference>
<dbReference type="InterPro" id="IPR046080">
    <property type="entry name" value="DUF6098"/>
</dbReference>
<accession>A0A4R5U047</accession>
<reference evidence="1 2" key="1">
    <citation type="submission" date="2019-03" db="EMBL/GenBank/DDBJ databases">
        <title>Arthrobacter sp. nov., an bacterium isolated from biocrust in Mu Us Desert.</title>
        <authorList>
            <person name="Lixiong L."/>
        </authorList>
    </citation>
    <scope>NUCLEOTIDE SEQUENCE [LARGE SCALE GENOMIC DNA]</scope>
    <source>
        <strain evidence="1 2">SLN-3</strain>
    </source>
</reference>
<dbReference type="EMBL" id="SMTK01000002">
    <property type="protein sequence ID" value="TDK26929.1"/>
    <property type="molecule type" value="Genomic_DNA"/>
</dbReference>
<gene>
    <name evidence="1" type="ORF">E2F48_07165</name>
</gene>